<evidence type="ECO:0000313" key="4">
    <source>
        <dbReference type="Proteomes" id="UP000799444"/>
    </source>
</evidence>
<protein>
    <recommendedName>
        <fullName evidence="5">Tat pathway signal sequence</fullName>
    </recommendedName>
</protein>
<evidence type="ECO:0008006" key="5">
    <source>
        <dbReference type="Google" id="ProtNLM"/>
    </source>
</evidence>
<dbReference type="InterPro" id="IPR021765">
    <property type="entry name" value="UstYa-like"/>
</dbReference>
<reference evidence="3" key="1">
    <citation type="journal article" date="2020" name="Stud. Mycol.">
        <title>101 Dothideomycetes genomes: a test case for predicting lifestyles and emergence of pathogens.</title>
        <authorList>
            <person name="Haridas S."/>
            <person name="Albert R."/>
            <person name="Binder M."/>
            <person name="Bloem J."/>
            <person name="Labutti K."/>
            <person name="Salamov A."/>
            <person name="Andreopoulos B."/>
            <person name="Baker S."/>
            <person name="Barry K."/>
            <person name="Bills G."/>
            <person name="Bluhm B."/>
            <person name="Cannon C."/>
            <person name="Castanera R."/>
            <person name="Culley D."/>
            <person name="Daum C."/>
            <person name="Ezra D."/>
            <person name="Gonzalez J."/>
            <person name="Henrissat B."/>
            <person name="Kuo A."/>
            <person name="Liang C."/>
            <person name="Lipzen A."/>
            <person name="Lutzoni F."/>
            <person name="Magnuson J."/>
            <person name="Mondo S."/>
            <person name="Nolan M."/>
            <person name="Ohm R."/>
            <person name="Pangilinan J."/>
            <person name="Park H.-J."/>
            <person name="Ramirez L."/>
            <person name="Alfaro M."/>
            <person name="Sun H."/>
            <person name="Tritt A."/>
            <person name="Yoshinaga Y."/>
            <person name="Zwiers L.-H."/>
            <person name="Turgeon B."/>
            <person name="Goodwin S."/>
            <person name="Spatafora J."/>
            <person name="Crous P."/>
            <person name="Grigoriev I."/>
        </authorList>
    </citation>
    <scope>NUCLEOTIDE SEQUENCE</scope>
    <source>
        <strain evidence="3">CBS 125425</strain>
    </source>
</reference>
<dbReference type="Pfam" id="PF11807">
    <property type="entry name" value="UstYa"/>
    <property type="match status" value="1"/>
</dbReference>
<keyword evidence="2" id="KW-0812">Transmembrane</keyword>
<dbReference type="AlphaFoldDB" id="A0A9P4QJ24"/>
<sequence>MLREEEEFLLDELDSEPKPFGRAEKGYWRPLWAGYRWLVLYCILLHVLLVVSFTSNVASLRSGSWSEQPFVIFSELRKLRHEVQRDHVTNHTAFTAYSGHPTEDKVAAWQQLLQPLYFNASVEELQLAGADPATAVRVKDGGYIASLGVYHELHCLNKLRSFLYLPPDPTPEQQAAVVSTDHLDHCLELLRRSTMCNADLSFFTFSWPADPDARFLNPHSTSPKWCVNWEQVESYAWKRKIGLTPTLLKDVPDNSTR</sequence>
<keyword evidence="2" id="KW-1133">Transmembrane helix</keyword>
<keyword evidence="2" id="KW-0472">Membrane</keyword>
<evidence type="ECO:0000256" key="2">
    <source>
        <dbReference type="SAM" id="Phobius"/>
    </source>
</evidence>
<comment type="caution">
    <text evidence="3">The sequence shown here is derived from an EMBL/GenBank/DDBJ whole genome shotgun (WGS) entry which is preliminary data.</text>
</comment>
<keyword evidence="4" id="KW-1185">Reference proteome</keyword>
<feature type="transmembrane region" description="Helical" evidence="2">
    <location>
        <begin position="38"/>
        <end position="58"/>
    </location>
</feature>
<dbReference type="Proteomes" id="UP000799444">
    <property type="component" value="Unassembled WGS sequence"/>
</dbReference>
<dbReference type="GO" id="GO:0043386">
    <property type="term" value="P:mycotoxin biosynthetic process"/>
    <property type="evidence" value="ECO:0007669"/>
    <property type="project" value="InterPro"/>
</dbReference>
<dbReference type="PANTHER" id="PTHR33365">
    <property type="entry name" value="YALI0B05434P"/>
    <property type="match status" value="1"/>
</dbReference>
<dbReference type="OrthoDB" id="3687641at2759"/>
<evidence type="ECO:0000256" key="1">
    <source>
        <dbReference type="ARBA" id="ARBA00035112"/>
    </source>
</evidence>
<evidence type="ECO:0000313" key="3">
    <source>
        <dbReference type="EMBL" id="KAF2728223.1"/>
    </source>
</evidence>
<dbReference type="PANTHER" id="PTHR33365:SF12">
    <property type="entry name" value="TAT PATHWAY SIGNAL SEQUENCE"/>
    <property type="match status" value="1"/>
</dbReference>
<name>A0A9P4QJ24_9PLEO</name>
<proteinExistence type="inferred from homology"/>
<accession>A0A9P4QJ24</accession>
<organism evidence="3 4">
    <name type="scientific">Polyplosphaeria fusca</name>
    <dbReference type="NCBI Taxonomy" id="682080"/>
    <lineage>
        <taxon>Eukaryota</taxon>
        <taxon>Fungi</taxon>
        <taxon>Dikarya</taxon>
        <taxon>Ascomycota</taxon>
        <taxon>Pezizomycotina</taxon>
        <taxon>Dothideomycetes</taxon>
        <taxon>Pleosporomycetidae</taxon>
        <taxon>Pleosporales</taxon>
        <taxon>Tetraplosphaeriaceae</taxon>
        <taxon>Polyplosphaeria</taxon>
    </lineage>
</organism>
<comment type="similarity">
    <text evidence="1">Belongs to the ustYa family.</text>
</comment>
<gene>
    <name evidence="3" type="ORF">EJ04DRAFT_569715</name>
</gene>
<dbReference type="EMBL" id="ML996290">
    <property type="protein sequence ID" value="KAF2728223.1"/>
    <property type="molecule type" value="Genomic_DNA"/>
</dbReference>